<sequence length="76" mass="8826">MIPKNIRRYLFKVLHLHGTAAGSIFMVRCAQQYFQFPHFSHRIMNNANGADKNFTRPLAKSQFFTTLIIPMLILTT</sequence>
<protein>
    <submittedName>
        <fullName evidence="1">Uncharacterized protein</fullName>
    </submittedName>
</protein>
<name>A0A6B9HFH1_9BURK</name>
<evidence type="ECO:0000313" key="1">
    <source>
        <dbReference type="EMBL" id="QGY72894.1"/>
    </source>
</evidence>
<accession>A0A6B9HFH1</accession>
<reference evidence="1" key="1">
    <citation type="journal article" date="2020" name="ACS Chem. Biol.">
        <title>Genome Mining and Heterologous Expression Reveal Two Distinct Families of Lasso Peptides Highly Conserved in Endofungal Bacteria.</title>
        <authorList>
            <person name="Bratovanov E.V."/>
            <person name="Ishida K."/>
            <person name="Heinze B."/>
            <person name="Pidot S.J."/>
            <person name="Stinear T.P."/>
            <person name="Hegemann J.D."/>
            <person name="Marahiel M.A."/>
            <person name="Hertweck C."/>
        </authorList>
    </citation>
    <scope>NUCLEOTIDE SEQUENCE</scope>
    <source>
        <strain evidence="1">B7</strain>
    </source>
</reference>
<dbReference type="AlphaFoldDB" id="A0A6B9HFH1"/>
<organism evidence="1">
    <name type="scientific">Mycetohabitans sp</name>
    <dbReference type="NCBI Taxonomy" id="2571162"/>
    <lineage>
        <taxon>Bacteria</taxon>
        <taxon>Pseudomonadati</taxon>
        <taxon>Pseudomonadota</taxon>
        <taxon>Betaproteobacteria</taxon>
        <taxon>Burkholderiales</taxon>
        <taxon>Burkholderiaceae</taxon>
        <taxon>Mycetohabitans</taxon>
    </lineage>
</organism>
<proteinExistence type="predicted"/>
<dbReference type="EMBL" id="MN695288">
    <property type="protein sequence ID" value="QGY72894.1"/>
    <property type="molecule type" value="Genomic_DNA"/>
</dbReference>